<dbReference type="EMBL" id="CP150887">
    <property type="protein sequence ID" value="WZB90437.1"/>
    <property type="molecule type" value="Genomic_DNA"/>
</dbReference>
<evidence type="ECO:0000313" key="2">
    <source>
        <dbReference type="Proteomes" id="UP001483337"/>
    </source>
</evidence>
<dbReference type="Proteomes" id="UP001483337">
    <property type="component" value="Plasmid unnamed"/>
</dbReference>
<keyword evidence="1" id="KW-0614">Plasmid</keyword>
<gene>
    <name evidence="1" type="ORF">WJM97_22815</name>
</gene>
<dbReference type="RefSeq" id="WP_353933327.1">
    <property type="nucleotide sequence ID" value="NZ_CP150887.1"/>
</dbReference>
<sequence length="188" mass="22462">MNTLFNLDQFHKPETKYVSDPYWDKLEEIVLDSEGMIDQNGQATLFYDDSQEPPDPDDFENRLDFVKAWREWEKLNPDVEYQFMPVLENSLHLPEQPKKQWIEEYYVTRSGNKYWYYRYCYYDRKIYHVHIPGGCIENEIAQSRKQMIERAIAQNMTPFQIQNFIKGGFGKDGNKLLRSLAPITSSDH</sequence>
<protein>
    <submittedName>
        <fullName evidence="1">Uncharacterized protein</fullName>
    </submittedName>
</protein>
<organism evidence="1 2">
    <name type="scientific">Okeanomitos corallinicola TIOX110</name>
    <dbReference type="NCBI Taxonomy" id="3133117"/>
    <lineage>
        <taxon>Bacteria</taxon>
        <taxon>Bacillati</taxon>
        <taxon>Cyanobacteriota</taxon>
        <taxon>Cyanophyceae</taxon>
        <taxon>Nostocales</taxon>
        <taxon>Aphanizomenonaceae</taxon>
        <taxon>Okeanomitos</taxon>
    </lineage>
</organism>
<accession>A0ABZ2UYC0</accession>
<keyword evidence="2" id="KW-1185">Reference proteome</keyword>
<reference evidence="1 2" key="1">
    <citation type="submission" date="2024-04" db="EMBL/GenBank/DDBJ databases">
        <title>Okeanomitos corallinicola gen. &amp; sp. nov. (Nostocales, Cyanobacteria), a new toxic marine heterocyst-forming cyanobacterium from a coral reef.</title>
        <authorList>
            <person name="Li H."/>
            <person name="Li R."/>
            <person name="Kang J."/>
            <person name="Hii K.S."/>
            <person name="Mohamed H.F."/>
            <person name="Xu X."/>
            <person name="Luo Z."/>
        </authorList>
    </citation>
    <scope>NUCLEOTIDE SEQUENCE [LARGE SCALE GENOMIC DNA]</scope>
    <source>
        <strain evidence="1 2">TIOX110</strain>
        <plasmid evidence="1 2">unnamed</plasmid>
    </source>
</reference>
<geneLocation type="plasmid" evidence="1 2">
    <name>unnamed</name>
</geneLocation>
<evidence type="ECO:0000313" key="1">
    <source>
        <dbReference type="EMBL" id="WZB90437.1"/>
    </source>
</evidence>
<proteinExistence type="predicted"/>
<name>A0ABZ2UYC0_9CYAN</name>